<evidence type="ECO:0000313" key="1">
    <source>
        <dbReference type="EMBL" id="TYR34683.1"/>
    </source>
</evidence>
<dbReference type="EMBL" id="VTAV01000011">
    <property type="protein sequence ID" value="TYR34683.1"/>
    <property type="molecule type" value="Genomic_DNA"/>
</dbReference>
<keyword evidence="2" id="KW-1185">Reference proteome</keyword>
<dbReference type="AlphaFoldDB" id="A0A5D4H354"/>
<dbReference type="RefSeq" id="WP_148919957.1">
    <property type="nucleotide sequence ID" value="NZ_VTAV01000011.1"/>
</dbReference>
<name>A0A5D4H354_9SPHI</name>
<reference evidence="1 2" key="1">
    <citation type="submission" date="2019-08" db="EMBL/GenBank/DDBJ databases">
        <title>Phlebobacter frassis gen. nov. sp. nov., a new member of family Sphingobacteriaceae isolated from sand fly rearing media.</title>
        <authorList>
            <person name="Kakumanu M.L."/>
            <person name="Marayati B.F."/>
            <person name="Wada-Katsumata A."/>
            <person name="Wasserberg G."/>
            <person name="Schal C."/>
            <person name="Apperson C.S."/>
            <person name="Ponnusamy L."/>
        </authorList>
    </citation>
    <scope>NUCLEOTIDE SEQUENCE [LARGE SCALE GENOMIC DNA]</scope>
    <source>
        <strain evidence="1 2">SSI9</strain>
    </source>
</reference>
<proteinExistence type="predicted"/>
<accession>A0A5D4H354</accession>
<protein>
    <submittedName>
        <fullName evidence="1">Uncharacterized protein</fullName>
    </submittedName>
</protein>
<evidence type="ECO:0000313" key="2">
    <source>
        <dbReference type="Proteomes" id="UP000322362"/>
    </source>
</evidence>
<dbReference type="Proteomes" id="UP000322362">
    <property type="component" value="Unassembled WGS sequence"/>
</dbReference>
<organism evidence="1 2">
    <name type="scientific">Sphingobacterium phlebotomi</name>
    <dbReference type="NCBI Taxonomy" id="2605433"/>
    <lineage>
        <taxon>Bacteria</taxon>
        <taxon>Pseudomonadati</taxon>
        <taxon>Bacteroidota</taxon>
        <taxon>Sphingobacteriia</taxon>
        <taxon>Sphingobacteriales</taxon>
        <taxon>Sphingobacteriaceae</taxon>
        <taxon>Sphingobacterium</taxon>
    </lineage>
</organism>
<gene>
    <name evidence="1" type="ORF">FXV77_14525</name>
</gene>
<sequence>MINGLHILQEAVNHYKQWFAAESAESLQLALQHACEQTLTEINNLYRQYTEHQLAEHAVQHCHRLLTNMHNTLHEERPADSMLLDILATMIEQYELSYESYLLRTSTLSRYAEKKLREAVLSRLNSVLLILRQKNIPAVYLAELSSAINSLFTVGKLPELKFSHRHYLHTFLTALEEMAADQRNKDWTTRFLHILINYNFNHIGFFNRWKERQASLLSNEHRHQKNLSLLQKQEEDLQFHIPVPTYSYDPLRPSLATYMQDYIRTTLDAITTEIEENPSLDEEPILSTLNSHEMTLCFHYGYRVKLFRYPTKREAAKAFSRYVKSKTGKKISYKTLEKFDQPVLEAASYSIYKKFSEILVQLKRDFGL</sequence>
<comment type="caution">
    <text evidence="1">The sequence shown here is derived from an EMBL/GenBank/DDBJ whole genome shotgun (WGS) entry which is preliminary data.</text>
</comment>